<dbReference type="Proteomes" id="UP000003835">
    <property type="component" value="Unassembled WGS sequence"/>
</dbReference>
<dbReference type="Pfam" id="PF13424">
    <property type="entry name" value="TPR_12"/>
    <property type="match status" value="4"/>
</dbReference>
<dbReference type="Pfam" id="PF12770">
    <property type="entry name" value="CHAT"/>
    <property type="match status" value="2"/>
</dbReference>
<feature type="repeat" description="TPR" evidence="1">
    <location>
        <begin position="1146"/>
        <end position="1179"/>
    </location>
</feature>
<dbReference type="SUPFAM" id="SSF48452">
    <property type="entry name" value="TPR-like"/>
    <property type="match status" value="2"/>
</dbReference>
<keyword evidence="1" id="KW-0802">TPR repeat</keyword>
<dbReference type="InterPro" id="IPR027417">
    <property type="entry name" value="P-loop_NTPase"/>
</dbReference>
<name>B4VIR2_9CYAN</name>
<dbReference type="eggNOG" id="COG0457">
    <property type="taxonomic scope" value="Bacteria"/>
</dbReference>
<dbReference type="Gene3D" id="1.25.40.10">
    <property type="entry name" value="Tetratricopeptide repeat domain"/>
    <property type="match status" value="2"/>
</dbReference>
<evidence type="ECO:0000256" key="1">
    <source>
        <dbReference type="PROSITE-ProRule" id="PRU00339"/>
    </source>
</evidence>
<feature type="repeat" description="TPR" evidence="1">
    <location>
        <begin position="1066"/>
        <end position="1099"/>
    </location>
</feature>
<reference evidence="4 5" key="1">
    <citation type="submission" date="2008-07" db="EMBL/GenBank/DDBJ databases">
        <authorList>
            <person name="Tandeau de Marsac N."/>
            <person name="Ferriera S."/>
            <person name="Johnson J."/>
            <person name="Kravitz S."/>
            <person name="Beeson K."/>
            <person name="Sutton G."/>
            <person name="Rogers Y.-H."/>
            <person name="Friedman R."/>
            <person name="Frazier M."/>
            <person name="Venter J.C."/>
        </authorList>
    </citation>
    <scope>NUCLEOTIDE SEQUENCE [LARGE SCALE GENOMIC DNA]</scope>
    <source>
        <strain evidence="4 5">PCC 7420</strain>
    </source>
</reference>
<dbReference type="EMBL" id="DS989842">
    <property type="protein sequence ID" value="EDX78016.1"/>
    <property type="molecule type" value="Genomic_DNA"/>
</dbReference>
<dbReference type="PANTHER" id="PTHR10098:SF108">
    <property type="entry name" value="TETRATRICOPEPTIDE REPEAT PROTEIN 28"/>
    <property type="match status" value="1"/>
</dbReference>
<proteinExistence type="predicted"/>
<keyword evidence="5" id="KW-1185">Reference proteome</keyword>
<dbReference type="STRING" id="118168.MC7420_7754"/>
<sequence length="1317" mass="150905">MTTITIREQDSTDSGFTATLSFDGRVNYQITITDPFTLKQEQNLEWYFEEWLVFPQLGTVKAEQAKESVKGYGEQLFEQVFRTNIDAYSEYRQIRGNLSQLQIEIESQTPEFQALHWEALRDPDLPRPLAVDCLMLRKHTKPVPIGASMPPFPVINLLLVTARPDEERDVGYRTISRPLIEAIETAKLRVNVELLRPATYQALSKQLEEKGAGYYHIIHFDAHGSLMSYEQVQQGIEKKRYTFQARWGREDIDPYQGVKAFLFLEGESQGKADPVEASELADLLTGKGIPVCILNACQSGKERPNPPTSFPADELGEGKPNPPTPFPAREGGVRGESGGESSGVSGKESGGESKGKSIGKEGEKEDGETPNLPPSPRRGGAGGGVLDDARETSLGSRLMAAGMQMVVAMGYSVTVTAASLLMETVYKQVFAEKTIREALRLGRRELYNNKQRKAYYNQSIDLEDWLLPVVYTNQPVNLNLREFTPQEEEDYYAARQQQYQFTPPTYGFVGRDLEILKIEKALLRHPILLLRGMGGTGKTTLLLYLREWWQTTHFAEAIFYFGYDIKAWTLKQILLEIGKPVYERFEFSRFQAMNQAAQVQKLAEKLKTETHILILDNLESVTGKRLAIKHTLSKTKRQEIQDFLSRLVGGKTRVVLGSRSGEEWLQGTFGDNVYPLQGLDIQARSELAQKILERYLPAKAIPKIREDAAFIRLMKLLAGYPLAMEVVLANLKQQSPAEIVAGLERADIALDSGSEDKTESIVQCADYSHRNLSAAAQQLLLCLAPFTGFIDRRDMGNYVDELQQLAPFQDYPFEEFDGAIQEAINWGLLSNLSPSPSQSPQPPFERGANESLLRIQPVFPYFLRMKLNEEDADKREALREGFKRHYLTLAGAYQQWLESKQAQKRQQGICACQLEYENLYNALQICLEKQETVDIFFCLFQYFELINDIQSNLKLSEFVCQKQAAYPAQLRTGEIGLEIVMAQDRLASCYLKTQNYTQAKAAYQQVLELTQQLTGVEERQKQLWMASTYHNLGNVAVDLREYEQAKHYYQQALDIKIEFSDRYSQAGTYHQLGNVAVELREYEQAKHYYQQALDITIEFSDRYSQASTYHQLGNVAVDLREYEQAKHYYQQALDIKIEFSDRFSQARTYHNLGNVAQELREYEQAKHYYQQALDIKIEFSDRFSQARTYHQLGIVAQDLREYEQAKHYYQQALDIKIEFSDRFSQARTYHQLGIVAQDLREYEQAKLYYQQALDIFIEFRDRYNQAKTYHNLGLLAEAQENYAEARVNLQTALEIYLECQDDYWAGVTRENLERLPD</sequence>
<accession>B4VIR2</accession>
<feature type="domain" description="CHAT" evidence="3">
    <location>
        <begin position="72"/>
        <end position="302"/>
    </location>
</feature>
<dbReference type="SUPFAM" id="SSF52540">
    <property type="entry name" value="P-loop containing nucleoside triphosphate hydrolases"/>
    <property type="match status" value="1"/>
</dbReference>
<feature type="repeat" description="TPR" evidence="1">
    <location>
        <begin position="1226"/>
        <end position="1259"/>
    </location>
</feature>
<protein>
    <submittedName>
        <fullName evidence="4">Tetratricopeptide repeat domain protein</fullName>
    </submittedName>
</protein>
<evidence type="ECO:0000313" key="4">
    <source>
        <dbReference type="EMBL" id="EDX78016.1"/>
    </source>
</evidence>
<dbReference type="InterPro" id="IPR011990">
    <property type="entry name" value="TPR-like_helical_dom_sf"/>
</dbReference>
<dbReference type="PANTHER" id="PTHR10098">
    <property type="entry name" value="RAPSYN-RELATED"/>
    <property type="match status" value="1"/>
</dbReference>
<organism evidence="4 5">
    <name type="scientific">Coleofasciculus chthonoplastes PCC 7420</name>
    <dbReference type="NCBI Taxonomy" id="118168"/>
    <lineage>
        <taxon>Bacteria</taxon>
        <taxon>Bacillati</taxon>
        <taxon>Cyanobacteriota</taxon>
        <taxon>Cyanophyceae</taxon>
        <taxon>Coleofasciculales</taxon>
        <taxon>Coleofasciculaceae</taxon>
        <taxon>Coleofasciculus</taxon>
    </lineage>
</organism>
<evidence type="ECO:0000313" key="5">
    <source>
        <dbReference type="Proteomes" id="UP000003835"/>
    </source>
</evidence>
<feature type="domain" description="CHAT" evidence="3">
    <location>
        <begin position="383"/>
        <end position="457"/>
    </location>
</feature>
<evidence type="ECO:0000256" key="2">
    <source>
        <dbReference type="SAM" id="MobiDB-lite"/>
    </source>
</evidence>
<dbReference type="PRINTS" id="PR00364">
    <property type="entry name" value="DISEASERSIST"/>
</dbReference>
<dbReference type="HOGENOM" id="CLU_006232_0_0_3"/>
<dbReference type="RefSeq" id="WP_006098452.1">
    <property type="nucleotide sequence ID" value="NZ_DS989842.1"/>
</dbReference>
<feature type="repeat" description="TPR" evidence="1">
    <location>
        <begin position="1106"/>
        <end position="1139"/>
    </location>
</feature>
<dbReference type="InterPro" id="IPR019734">
    <property type="entry name" value="TPR_rpt"/>
</dbReference>
<dbReference type="SMART" id="SM00028">
    <property type="entry name" value="TPR"/>
    <property type="match status" value="8"/>
</dbReference>
<feature type="repeat" description="TPR" evidence="1">
    <location>
        <begin position="1026"/>
        <end position="1059"/>
    </location>
</feature>
<evidence type="ECO:0000259" key="3">
    <source>
        <dbReference type="Pfam" id="PF12770"/>
    </source>
</evidence>
<feature type="repeat" description="TPR" evidence="1">
    <location>
        <begin position="1186"/>
        <end position="1219"/>
    </location>
</feature>
<gene>
    <name evidence="4" type="ORF">MC7420_7754</name>
</gene>
<dbReference type="Gene3D" id="3.40.50.300">
    <property type="entry name" value="P-loop containing nucleotide triphosphate hydrolases"/>
    <property type="match status" value="1"/>
</dbReference>
<dbReference type="InterPro" id="IPR024983">
    <property type="entry name" value="CHAT_dom"/>
</dbReference>
<dbReference type="PROSITE" id="PS50293">
    <property type="entry name" value="TPR_REGION"/>
    <property type="match status" value="2"/>
</dbReference>
<dbReference type="PROSITE" id="PS50005">
    <property type="entry name" value="TPR"/>
    <property type="match status" value="6"/>
</dbReference>
<feature type="compositionally biased region" description="Basic and acidic residues" evidence="2">
    <location>
        <begin position="349"/>
        <end position="363"/>
    </location>
</feature>
<feature type="region of interest" description="Disordered" evidence="2">
    <location>
        <begin position="298"/>
        <end position="388"/>
    </location>
</feature>